<reference evidence="1" key="1">
    <citation type="submission" date="2022-05" db="EMBL/GenBank/DDBJ databases">
        <title>Chromosome-level genome of Chaenocephalus aceratus.</title>
        <authorList>
            <person name="Park H."/>
        </authorList>
    </citation>
    <scope>NUCLEOTIDE SEQUENCE</scope>
    <source>
        <strain evidence="1">KU_202001</strain>
    </source>
</reference>
<evidence type="ECO:0000313" key="1">
    <source>
        <dbReference type="EMBL" id="KAI4832570.1"/>
    </source>
</evidence>
<dbReference type="EMBL" id="CM043785">
    <property type="protein sequence ID" value="KAI4832570.1"/>
    <property type="molecule type" value="Genomic_DNA"/>
</dbReference>
<gene>
    <name evidence="1" type="ORF">KUCAC02_015533</name>
</gene>
<sequence length="158" mass="17429">MWGTAPRFISLPSSDYAVYSVLTLLFIASPSEHPSRLIFIIAYILSDPSPPFQLAAAGEESQEKRGKRCGTKLWRAHVFLHLREAAKVSSCRGGAEDPSKVRGAALLLSELQLDVVTERQRAEREGSRAQSEVPQAASNEPRGRMALLRHVLLCVSLF</sequence>
<protein>
    <submittedName>
        <fullName evidence="1">Uncharacterized protein</fullName>
    </submittedName>
</protein>
<comment type="caution">
    <text evidence="1">The sequence shown here is derived from an EMBL/GenBank/DDBJ whole genome shotgun (WGS) entry which is preliminary data.</text>
</comment>
<proteinExistence type="predicted"/>
<keyword evidence="2" id="KW-1185">Reference proteome</keyword>
<name>A0ACB9Y020_CHAAC</name>
<dbReference type="Proteomes" id="UP001057452">
    <property type="component" value="Chromosome 1"/>
</dbReference>
<organism evidence="1 2">
    <name type="scientific">Chaenocephalus aceratus</name>
    <name type="common">Blackfin icefish</name>
    <name type="synonym">Chaenichthys aceratus</name>
    <dbReference type="NCBI Taxonomy" id="36190"/>
    <lineage>
        <taxon>Eukaryota</taxon>
        <taxon>Metazoa</taxon>
        <taxon>Chordata</taxon>
        <taxon>Craniata</taxon>
        <taxon>Vertebrata</taxon>
        <taxon>Euteleostomi</taxon>
        <taxon>Actinopterygii</taxon>
        <taxon>Neopterygii</taxon>
        <taxon>Teleostei</taxon>
        <taxon>Neoteleostei</taxon>
        <taxon>Acanthomorphata</taxon>
        <taxon>Eupercaria</taxon>
        <taxon>Perciformes</taxon>
        <taxon>Notothenioidei</taxon>
        <taxon>Channichthyidae</taxon>
        <taxon>Chaenocephalus</taxon>
    </lineage>
</organism>
<evidence type="ECO:0000313" key="2">
    <source>
        <dbReference type="Proteomes" id="UP001057452"/>
    </source>
</evidence>
<accession>A0ACB9Y020</accession>